<dbReference type="AlphaFoldDB" id="A0A7Z2ZPA6"/>
<evidence type="ECO:0000256" key="2">
    <source>
        <dbReference type="ARBA" id="ARBA00022729"/>
    </source>
</evidence>
<dbReference type="KEGG" id="cheb:HH215_29825"/>
<dbReference type="InterPro" id="IPR050490">
    <property type="entry name" value="Bact_solute-bd_prot1"/>
</dbReference>
<evidence type="ECO:0000256" key="6">
    <source>
        <dbReference type="SAM" id="SignalP"/>
    </source>
</evidence>
<evidence type="ECO:0000313" key="7">
    <source>
        <dbReference type="EMBL" id="QJD86959.1"/>
    </source>
</evidence>
<evidence type="ECO:0000256" key="5">
    <source>
        <dbReference type="ARBA" id="ARBA00023288"/>
    </source>
</evidence>
<sequence>MTRRNGWCLSLLVALAVSLSACGGTNPSNPSRSGKPQVTLTLMGNQEWVQKPIIVRAIELYEKQTGNRVEVQAFPIDTVDTLIRKRVAMGEISDIVIHFGGAGLSDLQPENNFADMSGERWVADLKPAIVPRLTYKDKIYGLPLWESSIGGMLYNKEIFEKYDIPVPTNQAEFFDACERLKKVGIIPVYLASKDTWPLLPQYGIDFLVSKVPDLVESLNSNRIRFADIPEFRRMLEWYMRMKDGGYFGKNVLNNNWDSQPAALANGKYAMAMAWDVYLYTDLEKKFPGTADKFGIMPNFMGGPDAKQFEGPNAAMLMVNKNGQHLQDAKAFIDFVSQPEILNEIYRDLYTETYFASVTSNKLTKQYEEAKSLIDKYLYPSVTPFIVGYSQNEMGKLVQQMMIGSLSIDEAIAKMDDNRVQAAKQRGIPGF</sequence>
<dbReference type="Pfam" id="PF01547">
    <property type="entry name" value="SBP_bac_1"/>
    <property type="match status" value="1"/>
</dbReference>
<dbReference type="RefSeq" id="WP_169283205.1">
    <property type="nucleotide sequence ID" value="NZ_CP051680.1"/>
</dbReference>
<dbReference type="PANTHER" id="PTHR43649">
    <property type="entry name" value="ARABINOSE-BINDING PROTEIN-RELATED"/>
    <property type="match status" value="1"/>
</dbReference>
<keyword evidence="8" id="KW-1185">Reference proteome</keyword>
<dbReference type="PROSITE" id="PS51257">
    <property type="entry name" value="PROKAR_LIPOPROTEIN"/>
    <property type="match status" value="1"/>
</dbReference>
<keyword evidence="5" id="KW-0449">Lipoprotein</keyword>
<dbReference type="SUPFAM" id="SSF53850">
    <property type="entry name" value="Periplasmic binding protein-like II"/>
    <property type="match status" value="1"/>
</dbReference>
<dbReference type="PANTHER" id="PTHR43649:SF33">
    <property type="entry name" value="POLYGALACTURONAN_RHAMNOGALACTURONAN-BINDING PROTEIN YTCQ"/>
    <property type="match status" value="1"/>
</dbReference>
<evidence type="ECO:0000256" key="1">
    <source>
        <dbReference type="ARBA" id="ARBA00022475"/>
    </source>
</evidence>
<proteinExistence type="predicted"/>
<dbReference type="Gene3D" id="3.40.190.10">
    <property type="entry name" value="Periplasmic binding protein-like II"/>
    <property type="match status" value="2"/>
</dbReference>
<dbReference type="Proteomes" id="UP000502248">
    <property type="component" value="Chromosome"/>
</dbReference>
<keyword evidence="4" id="KW-0564">Palmitate</keyword>
<name>A0A7Z2ZPA6_9BACL</name>
<dbReference type="InterPro" id="IPR006059">
    <property type="entry name" value="SBP"/>
</dbReference>
<evidence type="ECO:0000313" key="8">
    <source>
        <dbReference type="Proteomes" id="UP000502248"/>
    </source>
</evidence>
<feature type="signal peptide" evidence="6">
    <location>
        <begin position="1"/>
        <end position="23"/>
    </location>
</feature>
<keyword evidence="1" id="KW-1003">Cell membrane</keyword>
<keyword evidence="3" id="KW-0472">Membrane</keyword>
<feature type="chain" id="PRO_5039218099" evidence="6">
    <location>
        <begin position="24"/>
        <end position="430"/>
    </location>
</feature>
<dbReference type="EMBL" id="CP051680">
    <property type="protein sequence ID" value="QJD86959.1"/>
    <property type="molecule type" value="Genomic_DNA"/>
</dbReference>
<reference evidence="7 8" key="1">
    <citation type="submission" date="2020-04" db="EMBL/GenBank/DDBJ databases">
        <title>Genome sequencing of novel species.</title>
        <authorList>
            <person name="Heo J."/>
            <person name="Kim S.-J."/>
            <person name="Kim J.-S."/>
            <person name="Hong S.-B."/>
            <person name="Kwon S.-W."/>
        </authorList>
    </citation>
    <scope>NUCLEOTIDE SEQUENCE [LARGE SCALE GENOMIC DNA]</scope>
    <source>
        <strain evidence="7 8">MFER-1</strain>
    </source>
</reference>
<organism evidence="7 8">
    <name type="scientific">Cohnella herbarum</name>
    <dbReference type="NCBI Taxonomy" id="2728023"/>
    <lineage>
        <taxon>Bacteria</taxon>
        <taxon>Bacillati</taxon>
        <taxon>Bacillota</taxon>
        <taxon>Bacilli</taxon>
        <taxon>Bacillales</taxon>
        <taxon>Paenibacillaceae</taxon>
        <taxon>Cohnella</taxon>
    </lineage>
</organism>
<gene>
    <name evidence="7" type="ORF">HH215_29825</name>
</gene>
<protein>
    <submittedName>
        <fullName evidence="7">Carbohydrate ABC transporter substrate-binding protein</fullName>
    </submittedName>
</protein>
<accession>A0A7Z2ZPA6</accession>
<evidence type="ECO:0000256" key="3">
    <source>
        <dbReference type="ARBA" id="ARBA00023136"/>
    </source>
</evidence>
<evidence type="ECO:0000256" key="4">
    <source>
        <dbReference type="ARBA" id="ARBA00023139"/>
    </source>
</evidence>
<keyword evidence="2 6" id="KW-0732">Signal</keyword>